<dbReference type="InterPro" id="IPR002401">
    <property type="entry name" value="Cyt_P450_E_grp-I"/>
</dbReference>
<proteinExistence type="inferred from homology"/>
<evidence type="ECO:0000256" key="4">
    <source>
        <dbReference type="ARBA" id="ARBA00022617"/>
    </source>
</evidence>
<dbReference type="eggNOG" id="KOG0156">
    <property type="taxonomic scope" value="Eukaryota"/>
</dbReference>
<name>A8P699_COPC7</name>
<dbReference type="Proteomes" id="UP000001861">
    <property type="component" value="Unassembled WGS sequence"/>
</dbReference>
<comment type="pathway">
    <text evidence="2">Secondary metabolite biosynthesis.</text>
</comment>
<dbReference type="InterPro" id="IPR001128">
    <property type="entry name" value="Cyt_P450"/>
</dbReference>
<dbReference type="VEuPathDB" id="FungiDB:CC1G_08836"/>
<dbReference type="GeneID" id="6015716"/>
<feature type="region of interest" description="Disordered" evidence="9">
    <location>
        <begin position="1"/>
        <end position="20"/>
    </location>
</feature>
<keyword evidence="5" id="KW-0479">Metal-binding</keyword>
<evidence type="ECO:0000313" key="11">
    <source>
        <dbReference type="EMBL" id="EAU82679.2"/>
    </source>
</evidence>
<dbReference type="GO" id="GO:0005506">
    <property type="term" value="F:iron ion binding"/>
    <property type="evidence" value="ECO:0007669"/>
    <property type="project" value="InterPro"/>
</dbReference>
<dbReference type="PRINTS" id="PR00463">
    <property type="entry name" value="EP450I"/>
</dbReference>
<dbReference type="CDD" id="cd11065">
    <property type="entry name" value="CYP64-like"/>
    <property type="match status" value="1"/>
</dbReference>
<dbReference type="InterPro" id="IPR050364">
    <property type="entry name" value="Cytochrome_P450_fung"/>
</dbReference>
<evidence type="ECO:0000256" key="9">
    <source>
        <dbReference type="SAM" id="MobiDB-lite"/>
    </source>
</evidence>
<evidence type="ECO:0000256" key="7">
    <source>
        <dbReference type="ARBA" id="ARBA00023004"/>
    </source>
</evidence>
<keyword evidence="10" id="KW-1133">Transmembrane helix</keyword>
<evidence type="ECO:0000256" key="5">
    <source>
        <dbReference type="ARBA" id="ARBA00022723"/>
    </source>
</evidence>
<reference evidence="11 12" key="1">
    <citation type="journal article" date="2010" name="Proc. Natl. Acad. Sci. U.S.A.">
        <title>Insights into evolution of multicellular fungi from the assembled chromosomes of the mushroom Coprinopsis cinerea (Coprinus cinereus).</title>
        <authorList>
            <person name="Stajich J.E."/>
            <person name="Wilke S.K."/>
            <person name="Ahren D."/>
            <person name="Au C.H."/>
            <person name="Birren B.W."/>
            <person name="Borodovsky M."/>
            <person name="Burns C."/>
            <person name="Canback B."/>
            <person name="Casselton L.A."/>
            <person name="Cheng C.K."/>
            <person name="Deng J."/>
            <person name="Dietrich F.S."/>
            <person name="Fargo D.C."/>
            <person name="Farman M.L."/>
            <person name="Gathman A.C."/>
            <person name="Goldberg J."/>
            <person name="Guigo R."/>
            <person name="Hoegger P.J."/>
            <person name="Hooker J.B."/>
            <person name="Huggins A."/>
            <person name="James T.Y."/>
            <person name="Kamada T."/>
            <person name="Kilaru S."/>
            <person name="Kodira C."/>
            <person name="Kues U."/>
            <person name="Kupfer D."/>
            <person name="Kwan H.S."/>
            <person name="Lomsadze A."/>
            <person name="Li W."/>
            <person name="Lilly W.W."/>
            <person name="Ma L.J."/>
            <person name="Mackey A.J."/>
            <person name="Manning G."/>
            <person name="Martin F."/>
            <person name="Muraguchi H."/>
            <person name="Natvig D.O."/>
            <person name="Palmerini H."/>
            <person name="Ramesh M.A."/>
            <person name="Rehmeyer C.J."/>
            <person name="Roe B.A."/>
            <person name="Shenoy N."/>
            <person name="Stanke M."/>
            <person name="Ter-Hovhannisyan V."/>
            <person name="Tunlid A."/>
            <person name="Velagapudi R."/>
            <person name="Vision T.J."/>
            <person name="Zeng Q."/>
            <person name="Zolan M.E."/>
            <person name="Pukkila P.J."/>
        </authorList>
    </citation>
    <scope>NUCLEOTIDE SEQUENCE [LARGE SCALE GENOMIC DNA]</scope>
    <source>
        <strain evidence="12">Okayama-7 / 130 / ATCC MYA-4618 / FGSC 9003</strain>
    </source>
</reference>
<dbReference type="HOGENOM" id="CLU_001570_2_2_1"/>
<organism evidence="11 12">
    <name type="scientific">Coprinopsis cinerea (strain Okayama-7 / 130 / ATCC MYA-4618 / FGSC 9003)</name>
    <name type="common">Inky cap fungus</name>
    <name type="synonym">Hormographiella aspergillata</name>
    <dbReference type="NCBI Taxonomy" id="240176"/>
    <lineage>
        <taxon>Eukaryota</taxon>
        <taxon>Fungi</taxon>
        <taxon>Dikarya</taxon>
        <taxon>Basidiomycota</taxon>
        <taxon>Agaricomycotina</taxon>
        <taxon>Agaricomycetes</taxon>
        <taxon>Agaricomycetidae</taxon>
        <taxon>Agaricales</taxon>
        <taxon>Agaricineae</taxon>
        <taxon>Psathyrellaceae</taxon>
        <taxon>Coprinopsis</taxon>
    </lineage>
</organism>
<dbReference type="Pfam" id="PF00067">
    <property type="entry name" value="p450"/>
    <property type="match status" value="1"/>
</dbReference>
<dbReference type="EMBL" id="AACS02000005">
    <property type="protein sequence ID" value="EAU82679.2"/>
    <property type="molecule type" value="Genomic_DNA"/>
</dbReference>
<sequence>MSLRGYLSSDLNTERPGNLSEPPPPVLDFARVVSLRLTAAILALVVLFLGRLVWNSKWEKRYPFPPGPHARDIDLAKFRANPGVTFMEWAKSYGPIISYSLRGQRTIVLNSPKAVTDLLETKSSIYSDRPINWMAGELAGRKWNVFSISSQHPRFKIYRRLLHNGLNPRASKDYRAIQHSETMCMLKTLATNPEDFIFALRRSAVATMLKLAYGFQIGGRDDTFESILEETFKVSVELGTPGKYLIESYPWLRFVPAWFPGAGFKRYALGVKEKLDHMNSIPFQWTLRRIRAGNHVESFISKLLSIDTPYIDSKEKEDVLKWCAFGLYIGGGDTTVSALTTFMLIMQLHPDVQRRAHADISRVCQGRLPTPDDYKSLPYIEAIIKEILRWGPVAPLGLPHCATRDEIYEGYYIPKGTKILANIW</sequence>
<evidence type="ECO:0000256" key="10">
    <source>
        <dbReference type="SAM" id="Phobius"/>
    </source>
</evidence>
<keyword evidence="10" id="KW-0812">Transmembrane</keyword>
<dbReference type="OrthoDB" id="2789670at2759"/>
<dbReference type="OMA" id="PHAWAKE"/>
<keyword evidence="10" id="KW-0472">Membrane</keyword>
<keyword evidence="6" id="KW-0560">Oxidoreductase</keyword>
<dbReference type="GO" id="GO:0004497">
    <property type="term" value="F:monooxygenase activity"/>
    <property type="evidence" value="ECO:0007669"/>
    <property type="project" value="UniProtKB-KW"/>
</dbReference>
<accession>A8P699</accession>
<dbReference type="PANTHER" id="PTHR46300:SF7">
    <property type="entry name" value="P450, PUTATIVE (EUROFUNG)-RELATED"/>
    <property type="match status" value="1"/>
</dbReference>
<dbReference type="AlphaFoldDB" id="A8P699"/>
<dbReference type="InParanoid" id="A8P699"/>
<dbReference type="Gene3D" id="1.10.630.10">
    <property type="entry name" value="Cytochrome P450"/>
    <property type="match status" value="1"/>
</dbReference>
<comment type="similarity">
    <text evidence="3">Belongs to the cytochrome P450 family.</text>
</comment>
<comment type="cofactor">
    <cofactor evidence="1">
        <name>heme</name>
        <dbReference type="ChEBI" id="CHEBI:30413"/>
    </cofactor>
</comment>
<evidence type="ECO:0000256" key="8">
    <source>
        <dbReference type="ARBA" id="ARBA00023033"/>
    </source>
</evidence>
<dbReference type="RefSeq" id="XP_001839110.2">
    <property type="nucleotide sequence ID" value="XM_001839058.2"/>
</dbReference>
<keyword evidence="4" id="KW-0349">Heme</keyword>
<dbReference type="KEGG" id="cci:CC1G_08836"/>
<gene>
    <name evidence="11" type="ORF">CC1G_08836</name>
</gene>
<feature type="transmembrane region" description="Helical" evidence="10">
    <location>
        <begin position="33"/>
        <end position="54"/>
    </location>
</feature>
<dbReference type="SUPFAM" id="SSF48264">
    <property type="entry name" value="Cytochrome P450"/>
    <property type="match status" value="1"/>
</dbReference>
<evidence type="ECO:0000256" key="2">
    <source>
        <dbReference type="ARBA" id="ARBA00005179"/>
    </source>
</evidence>
<keyword evidence="7" id="KW-0408">Iron</keyword>
<evidence type="ECO:0000256" key="6">
    <source>
        <dbReference type="ARBA" id="ARBA00023002"/>
    </source>
</evidence>
<dbReference type="GO" id="GO:0016705">
    <property type="term" value="F:oxidoreductase activity, acting on paired donors, with incorporation or reduction of molecular oxygen"/>
    <property type="evidence" value="ECO:0007669"/>
    <property type="project" value="InterPro"/>
</dbReference>
<dbReference type="InterPro" id="IPR036396">
    <property type="entry name" value="Cyt_P450_sf"/>
</dbReference>
<keyword evidence="12" id="KW-1185">Reference proteome</keyword>
<comment type="caution">
    <text evidence="11">The sequence shown here is derived from an EMBL/GenBank/DDBJ whole genome shotgun (WGS) entry which is preliminary data.</text>
</comment>
<evidence type="ECO:0000256" key="1">
    <source>
        <dbReference type="ARBA" id="ARBA00001971"/>
    </source>
</evidence>
<evidence type="ECO:0000313" key="12">
    <source>
        <dbReference type="Proteomes" id="UP000001861"/>
    </source>
</evidence>
<dbReference type="PANTHER" id="PTHR46300">
    <property type="entry name" value="P450, PUTATIVE (EUROFUNG)-RELATED-RELATED"/>
    <property type="match status" value="1"/>
</dbReference>
<dbReference type="GO" id="GO:0020037">
    <property type="term" value="F:heme binding"/>
    <property type="evidence" value="ECO:0007669"/>
    <property type="project" value="InterPro"/>
</dbReference>
<evidence type="ECO:0000256" key="3">
    <source>
        <dbReference type="ARBA" id="ARBA00010617"/>
    </source>
</evidence>
<keyword evidence="8" id="KW-0503">Monooxygenase</keyword>
<protein>
    <submittedName>
        <fullName evidence="11">OrdA protein</fullName>
    </submittedName>
</protein>